<organism evidence="5 6">
    <name type="scientific">Candidatus Buchananbacteria bacterium RIFCSPHIGHO2_01_FULL_44_11</name>
    <dbReference type="NCBI Taxonomy" id="1797535"/>
    <lineage>
        <taxon>Bacteria</taxon>
        <taxon>Candidatus Buchananiibacteriota</taxon>
    </lineage>
</organism>
<dbReference type="SUPFAM" id="SSF56784">
    <property type="entry name" value="HAD-like"/>
    <property type="match status" value="1"/>
</dbReference>
<dbReference type="Pfam" id="PF13242">
    <property type="entry name" value="Hydrolase_like"/>
    <property type="match status" value="1"/>
</dbReference>
<reference evidence="5 6" key="1">
    <citation type="journal article" date="2016" name="Nat. Commun.">
        <title>Thousands of microbial genomes shed light on interconnected biogeochemical processes in an aquifer system.</title>
        <authorList>
            <person name="Anantharaman K."/>
            <person name="Brown C.T."/>
            <person name="Hug L.A."/>
            <person name="Sharon I."/>
            <person name="Castelle C.J."/>
            <person name="Probst A.J."/>
            <person name="Thomas B.C."/>
            <person name="Singh A."/>
            <person name="Wilkins M.J."/>
            <person name="Karaoz U."/>
            <person name="Brodie E.L."/>
            <person name="Williams K.H."/>
            <person name="Hubbard S.S."/>
            <person name="Banfield J.F."/>
        </authorList>
    </citation>
    <scope>NUCLEOTIDE SEQUENCE [LARGE SCALE GENOMIC DNA]</scope>
</reference>
<name>A0A1G1XYL4_9BACT</name>
<dbReference type="InterPro" id="IPR050486">
    <property type="entry name" value="Mannose-1P_guanyltransferase"/>
</dbReference>
<proteinExistence type="predicted"/>
<dbReference type="InterPro" id="IPR005835">
    <property type="entry name" value="NTP_transferase_dom"/>
</dbReference>
<dbReference type="SUPFAM" id="SSF53448">
    <property type="entry name" value="Nucleotide-diphospho-sugar transferases"/>
    <property type="match status" value="1"/>
</dbReference>
<evidence type="ECO:0000256" key="3">
    <source>
        <dbReference type="ARBA" id="ARBA00022801"/>
    </source>
</evidence>
<dbReference type="Gene3D" id="3.40.50.1000">
    <property type="entry name" value="HAD superfamily/HAD-like"/>
    <property type="match status" value="1"/>
</dbReference>
<feature type="domain" description="Nucleotidyl transferase" evidence="4">
    <location>
        <begin position="3"/>
        <end position="234"/>
    </location>
</feature>
<dbReference type="InterPro" id="IPR029044">
    <property type="entry name" value="Nucleotide-diphossugar_trans"/>
</dbReference>
<dbReference type="Proteomes" id="UP000178240">
    <property type="component" value="Unassembled WGS sequence"/>
</dbReference>
<evidence type="ECO:0000256" key="2">
    <source>
        <dbReference type="ARBA" id="ARBA00022723"/>
    </source>
</evidence>
<dbReference type="GO" id="GO:0046872">
    <property type="term" value="F:metal ion binding"/>
    <property type="evidence" value="ECO:0007669"/>
    <property type="project" value="UniProtKB-KW"/>
</dbReference>
<dbReference type="InterPro" id="IPR006543">
    <property type="entry name" value="Histidinol-phos"/>
</dbReference>
<dbReference type="GO" id="GO:0016791">
    <property type="term" value="F:phosphatase activity"/>
    <property type="evidence" value="ECO:0007669"/>
    <property type="project" value="InterPro"/>
</dbReference>
<comment type="caution">
    <text evidence="5">The sequence shown here is derived from an EMBL/GenBank/DDBJ whole genome shotgun (WGS) entry which is preliminary data.</text>
</comment>
<gene>
    <name evidence="5" type="ORF">A2744_01350</name>
</gene>
<dbReference type="Gene3D" id="3.90.550.10">
    <property type="entry name" value="Spore Coat Polysaccharide Biosynthesis Protein SpsA, Chain A"/>
    <property type="match status" value="1"/>
</dbReference>
<dbReference type="STRING" id="1797535.A2744_01350"/>
<dbReference type="CDD" id="cd04181">
    <property type="entry name" value="NTP_transferase"/>
    <property type="match status" value="1"/>
</dbReference>
<dbReference type="AlphaFoldDB" id="A0A1G1XYL4"/>
<protein>
    <recommendedName>
        <fullName evidence="4">Nucleotidyl transferase domain-containing protein</fullName>
    </recommendedName>
</protein>
<keyword evidence="1" id="KW-0963">Cytoplasm</keyword>
<keyword evidence="3" id="KW-0378">Hydrolase</keyword>
<dbReference type="InterPro" id="IPR036412">
    <property type="entry name" value="HAD-like_sf"/>
</dbReference>
<dbReference type="EMBL" id="MHIE01000025">
    <property type="protein sequence ID" value="OGY45183.1"/>
    <property type="molecule type" value="Genomic_DNA"/>
</dbReference>
<evidence type="ECO:0000313" key="5">
    <source>
        <dbReference type="EMBL" id="OGY45183.1"/>
    </source>
</evidence>
<sequence length="440" mass="49693">MQAVILAGGKGKRLGRLAQGLPKPMVQVGGKPVLEHQIKLLAQAGIKDIWILTGYKAEKISEYFGDGRKWGVKLHYSKEIEPLGTAGAVKSIAAKLNSDFLVMYGDVMVNFDVKRFINFHRRLGKKAIASIVVHPNDHPLESDLVEVKNNQVVNFFPKPHPEGIWYRNLVSAAVYILSPKIFSFIPSDRQTDFGKNIFPLAFKKKKNILAYLTGEYFRDMGKPRQLREVRGDYESGRYQHLTYQNKQQAIFLDRDGVINQEVDQLAKVSDLRVYDFAAGAIKKINQSKYLTIVVTNQPMVAKGFLTLTELNEIHKKLETELGILGAKIDAIYFCPHHPQRGFKGEVKALKINCQCRKPKIGLIKQAAADFNLDLTRSYLIGDSRRFDYQTAVNAGLKFVGVKTGYGCQDTANYGRIKPRHLLIRKNLQKAVDYIIKNKGK</sequence>
<dbReference type="NCBIfam" id="TIGR01656">
    <property type="entry name" value="Histidinol-ppas"/>
    <property type="match status" value="1"/>
</dbReference>
<dbReference type="PANTHER" id="PTHR22572">
    <property type="entry name" value="SUGAR-1-PHOSPHATE GUANYL TRANSFERASE"/>
    <property type="match status" value="1"/>
</dbReference>
<evidence type="ECO:0000259" key="4">
    <source>
        <dbReference type="Pfam" id="PF00483"/>
    </source>
</evidence>
<dbReference type="CDD" id="cd07503">
    <property type="entry name" value="HAD_HisB-N"/>
    <property type="match status" value="1"/>
</dbReference>
<evidence type="ECO:0000256" key="1">
    <source>
        <dbReference type="ARBA" id="ARBA00022490"/>
    </source>
</evidence>
<dbReference type="InterPro" id="IPR006549">
    <property type="entry name" value="HAD-SF_hydro_IIIA"/>
</dbReference>
<evidence type="ECO:0000313" key="6">
    <source>
        <dbReference type="Proteomes" id="UP000178240"/>
    </source>
</evidence>
<dbReference type="InterPro" id="IPR023214">
    <property type="entry name" value="HAD_sf"/>
</dbReference>
<dbReference type="Pfam" id="PF00483">
    <property type="entry name" value="NTP_transferase"/>
    <property type="match status" value="1"/>
</dbReference>
<dbReference type="NCBIfam" id="TIGR01662">
    <property type="entry name" value="HAD-SF-IIIA"/>
    <property type="match status" value="1"/>
</dbReference>
<accession>A0A1G1XYL4</accession>
<keyword evidence="2" id="KW-0479">Metal-binding</keyword>